<dbReference type="Proteomes" id="UP000499080">
    <property type="component" value="Unassembled WGS sequence"/>
</dbReference>
<dbReference type="EMBL" id="BGPR01004490">
    <property type="protein sequence ID" value="GBN00187.1"/>
    <property type="molecule type" value="Genomic_DNA"/>
</dbReference>
<comment type="caution">
    <text evidence="1">The sequence shown here is derived from an EMBL/GenBank/DDBJ whole genome shotgun (WGS) entry which is preliminary data.</text>
</comment>
<name>A0A4Y2KF35_ARAVE</name>
<reference evidence="1 2" key="1">
    <citation type="journal article" date="2019" name="Sci. Rep.">
        <title>Orb-weaving spider Araneus ventricosus genome elucidates the spidroin gene catalogue.</title>
        <authorList>
            <person name="Kono N."/>
            <person name="Nakamura H."/>
            <person name="Ohtoshi R."/>
            <person name="Moran D.A.P."/>
            <person name="Shinohara A."/>
            <person name="Yoshida Y."/>
            <person name="Fujiwara M."/>
            <person name="Mori M."/>
            <person name="Tomita M."/>
            <person name="Arakawa K."/>
        </authorList>
    </citation>
    <scope>NUCLEOTIDE SEQUENCE [LARGE SCALE GENOMIC DNA]</scope>
</reference>
<dbReference type="AlphaFoldDB" id="A0A4Y2KF35"/>
<keyword evidence="2" id="KW-1185">Reference proteome</keyword>
<gene>
    <name evidence="1" type="ORF">AVEN_3443_1</name>
</gene>
<evidence type="ECO:0000313" key="2">
    <source>
        <dbReference type="Proteomes" id="UP000499080"/>
    </source>
</evidence>
<proteinExistence type="predicted"/>
<evidence type="ECO:0000313" key="1">
    <source>
        <dbReference type="EMBL" id="GBN00187.1"/>
    </source>
</evidence>
<organism evidence="1 2">
    <name type="scientific">Araneus ventricosus</name>
    <name type="common">Orbweaver spider</name>
    <name type="synonym">Epeira ventricosa</name>
    <dbReference type="NCBI Taxonomy" id="182803"/>
    <lineage>
        <taxon>Eukaryota</taxon>
        <taxon>Metazoa</taxon>
        <taxon>Ecdysozoa</taxon>
        <taxon>Arthropoda</taxon>
        <taxon>Chelicerata</taxon>
        <taxon>Arachnida</taxon>
        <taxon>Araneae</taxon>
        <taxon>Araneomorphae</taxon>
        <taxon>Entelegynae</taxon>
        <taxon>Araneoidea</taxon>
        <taxon>Araneidae</taxon>
        <taxon>Araneus</taxon>
    </lineage>
</organism>
<sequence length="114" mass="12965">MTNSVQKQRNVQNILYSCRYSPIKFVSSASHVSEVLSLSQQHNSHIELMKIQSLEWKGDAISFKNSELQRSRGGRRIGKKSNALFEIESVLLEVYSSGNGLRKEMKHLRESVIG</sequence>
<protein>
    <submittedName>
        <fullName evidence="1">Uncharacterized protein</fullName>
    </submittedName>
</protein>
<accession>A0A4Y2KF35</accession>